<dbReference type="GO" id="GO:0016747">
    <property type="term" value="F:acyltransferase activity, transferring groups other than amino-acyl groups"/>
    <property type="evidence" value="ECO:0007669"/>
    <property type="project" value="InterPro"/>
</dbReference>
<dbReference type="PANTHER" id="PTHR47237">
    <property type="entry name" value="SLL0310 PROTEIN"/>
    <property type="match status" value="1"/>
</dbReference>
<dbReference type="Gene3D" id="3.40.630.90">
    <property type="match status" value="1"/>
</dbReference>
<dbReference type="CDD" id="cd04301">
    <property type="entry name" value="NAT_SF"/>
    <property type="match status" value="1"/>
</dbReference>
<evidence type="ECO:0000313" key="2">
    <source>
        <dbReference type="EMBL" id="CAL1266665.1"/>
    </source>
</evidence>
<dbReference type="InterPro" id="IPR041496">
    <property type="entry name" value="YitH/HolE_GNAT"/>
</dbReference>
<dbReference type="PROSITE" id="PS51186">
    <property type="entry name" value="GNAT"/>
    <property type="match status" value="1"/>
</dbReference>
<dbReference type="AlphaFoldDB" id="A0AAV1Z521"/>
<dbReference type="Pfam" id="PF18014">
    <property type="entry name" value="Acetyltransf_18"/>
    <property type="match status" value="1"/>
</dbReference>
<organism evidence="2 3">
    <name type="scientific">Larinioides sclopetarius</name>
    <dbReference type="NCBI Taxonomy" id="280406"/>
    <lineage>
        <taxon>Eukaryota</taxon>
        <taxon>Metazoa</taxon>
        <taxon>Ecdysozoa</taxon>
        <taxon>Arthropoda</taxon>
        <taxon>Chelicerata</taxon>
        <taxon>Arachnida</taxon>
        <taxon>Araneae</taxon>
        <taxon>Araneomorphae</taxon>
        <taxon>Entelegynae</taxon>
        <taxon>Araneoidea</taxon>
        <taxon>Araneidae</taxon>
        <taxon>Larinioides</taxon>
    </lineage>
</organism>
<name>A0AAV1Z521_9ARAC</name>
<gene>
    <name evidence="2" type="ORF">LARSCL_LOCUS3225</name>
</gene>
<proteinExistence type="predicted"/>
<dbReference type="Gene3D" id="3.40.630.30">
    <property type="match status" value="1"/>
</dbReference>
<dbReference type="PANTHER" id="PTHR47237:SF1">
    <property type="entry name" value="SLL0310 PROTEIN"/>
    <property type="match status" value="1"/>
</dbReference>
<dbReference type="Proteomes" id="UP001497382">
    <property type="component" value="Unassembled WGS sequence"/>
</dbReference>
<dbReference type="InterPro" id="IPR016181">
    <property type="entry name" value="Acyl_CoA_acyltransferase"/>
</dbReference>
<keyword evidence="3" id="KW-1185">Reference proteome</keyword>
<comment type="caution">
    <text evidence="2">The sequence shown here is derived from an EMBL/GenBank/DDBJ whole genome shotgun (WGS) entry which is preliminary data.</text>
</comment>
<dbReference type="EMBL" id="CAXIEN010000024">
    <property type="protein sequence ID" value="CAL1266665.1"/>
    <property type="molecule type" value="Genomic_DNA"/>
</dbReference>
<accession>A0AAV1Z521</accession>
<dbReference type="Pfam" id="PF00583">
    <property type="entry name" value="Acetyltransf_1"/>
    <property type="match status" value="1"/>
</dbReference>
<evidence type="ECO:0000259" key="1">
    <source>
        <dbReference type="PROSITE" id="PS51186"/>
    </source>
</evidence>
<reference evidence="2 3" key="1">
    <citation type="submission" date="2024-04" db="EMBL/GenBank/DDBJ databases">
        <authorList>
            <person name="Rising A."/>
            <person name="Reimegard J."/>
            <person name="Sonavane S."/>
            <person name="Akerstrom W."/>
            <person name="Nylinder S."/>
            <person name="Hedman E."/>
            <person name="Kallberg Y."/>
        </authorList>
    </citation>
    <scope>NUCLEOTIDE SEQUENCE [LARGE SCALE GENOMIC DNA]</scope>
</reference>
<feature type="domain" description="N-acetyltransferase" evidence="1">
    <location>
        <begin position="3"/>
        <end position="148"/>
    </location>
</feature>
<protein>
    <recommendedName>
        <fullName evidence="1">N-acetyltransferase domain-containing protein</fullName>
    </recommendedName>
</protein>
<dbReference type="InterPro" id="IPR052729">
    <property type="entry name" value="Acyl/Acetyltrans_Enzymes"/>
</dbReference>
<dbReference type="SUPFAM" id="SSF55729">
    <property type="entry name" value="Acyl-CoA N-acyltransferases (Nat)"/>
    <property type="match status" value="2"/>
</dbReference>
<evidence type="ECO:0000313" key="3">
    <source>
        <dbReference type="Proteomes" id="UP001497382"/>
    </source>
</evidence>
<sequence>MDIKIRNATLSDLPSILDFAKSVGRFLGADEIKTWLQVDPEALFVAEGSPGGKLIGSCCATRLTPELGFMGLYVVLEEYRGRGIGLKLWKTAIEHLGDRNIGVHGDPSNFKKYREKEGFCHVEDYAILYYDCFGGFASTDIILHSDIEVATYFEGYLIGYSKKLCIDTCSFEEHKTHIELSKTKGGSKTTFAEREPMVNVKNFEQFSFNEEQYNVGKISGAEHADESLPSSLTISNSPMHTEHDGISNVEHQLHSNIYIRKGFNEFEDTSLNLMSLNTKNNSKSEEILSAVFAFDKLLHKRDRSLILRQTFSWSSCRSKVALLQGKVIGYACLRHVVTEHWIISPFYADTEDIAEMLLYELLQEFDFSQAPKGIQIRFPDKNIGCKRLVEKFGFRKNATRILTGFTKQCMSIDTSKVYSFHSTVFCSE</sequence>
<dbReference type="InterPro" id="IPR000182">
    <property type="entry name" value="GNAT_dom"/>
</dbReference>